<dbReference type="PANTHER" id="PTHR24125:SF1">
    <property type="entry name" value="ANKYRIN REPEAT AND DEATH DOMAIN-CONTAINING PROTEIN 1B"/>
    <property type="match status" value="1"/>
</dbReference>
<dbReference type="InterPro" id="IPR052457">
    <property type="entry name" value="Ankyrin-DD_containing_protein"/>
</dbReference>
<dbReference type="Bgee" id="ENSLACG00000003696">
    <property type="expression patterns" value="Expressed in pectoral fin and 1 other cell type or tissue"/>
</dbReference>
<dbReference type="InParanoid" id="H3A3D6"/>
<feature type="repeat" description="ANK" evidence="1">
    <location>
        <begin position="226"/>
        <end position="258"/>
    </location>
</feature>
<feature type="repeat" description="ANK" evidence="1">
    <location>
        <begin position="259"/>
        <end position="291"/>
    </location>
</feature>
<evidence type="ECO:0000256" key="1">
    <source>
        <dbReference type="PROSITE-ProRule" id="PRU00023"/>
    </source>
</evidence>
<gene>
    <name evidence="3" type="primary">ANKDD1B</name>
</gene>
<evidence type="ECO:0000259" key="2">
    <source>
        <dbReference type="PROSITE" id="PS50017"/>
    </source>
</evidence>
<sequence>MRDAISSRNIPVLQSEKDFQNAAHLNDLGTMTILFEKNVDINARNHLDRTALHYAVAGNHEDAIKFLVDHKARVNVPDKRKSNSTSEVTKCHGITALHLASWHGSLPILEMLVKAGARQKEKNQDGMNILHFAACNNHSHIVEYIIADLQIKDLCQCDENGKKPFHLAAENGHVQMLETLMNLNFFTQEKDKEGNTALHLAAKNGHIEVIEFLIMNWEEVNDTNEAGETAFFLAVSGAHEECAELLLRAGSDVNNLTKNNMSALHEAAQNCYLSLVNFLIKKNVDLEAQNEQKCSAIHLAVKKKNIPVIHILMKEKCNINAVDNRNQTPLHMAAELGDIEVVEMLLKAGADLTIKDKKGKTPLDVAARSNYILIVDMIIKAERYFTWKQANAESVHPNENYPLTFKLDHTIKTMQIRTVIWNLANNQLKPNEWKSLALKWEFTEQQIKAIGEQWIGTKSYKEHGHRLLLIWLHGILLAQQNPVKHLYEGLIHLGRATLAGE</sequence>
<feature type="repeat" description="ANK" evidence="1">
    <location>
        <begin position="292"/>
        <end position="324"/>
    </location>
</feature>
<dbReference type="PRINTS" id="PR01415">
    <property type="entry name" value="ANKYRIN"/>
</dbReference>
<accession>H3A3D6</accession>
<dbReference type="Ensembl" id="ENSLACT00000004193.1">
    <property type="protein sequence ID" value="ENSLACP00000004157.1"/>
    <property type="gene ID" value="ENSLACG00000003696.1"/>
</dbReference>
<dbReference type="OMA" id="SYQEHGN"/>
<feature type="repeat" description="ANK" evidence="1">
    <location>
        <begin position="160"/>
        <end position="192"/>
    </location>
</feature>
<reference evidence="3" key="2">
    <citation type="submission" date="2025-08" db="UniProtKB">
        <authorList>
            <consortium name="Ensembl"/>
        </authorList>
    </citation>
    <scope>IDENTIFICATION</scope>
</reference>
<dbReference type="GeneTree" id="ENSGT00940000154170"/>
<dbReference type="EMBL" id="AFYH01173691">
    <property type="status" value="NOT_ANNOTATED_CDS"/>
    <property type="molecule type" value="Genomic_DNA"/>
</dbReference>
<keyword evidence="1" id="KW-0040">ANK repeat</keyword>
<dbReference type="GO" id="GO:0007165">
    <property type="term" value="P:signal transduction"/>
    <property type="evidence" value="ECO:0007669"/>
    <property type="project" value="InterPro"/>
</dbReference>
<dbReference type="EMBL" id="AFYH01173690">
    <property type="status" value="NOT_ANNOTATED_CDS"/>
    <property type="molecule type" value="Genomic_DNA"/>
</dbReference>
<feature type="repeat" description="ANK" evidence="1">
    <location>
        <begin position="47"/>
        <end position="79"/>
    </location>
</feature>
<dbReference type="InterPro" id="IPR000488">
    <property type="entry name" value="Death_dom"/>
</dbReference>
<feature type="domain" description="Death" evidence="2">
    <location>
        <begin position="432"/>
        <end position="501"/>
    </location>
</feature>
<dbReference type="PROSITE" id="PS50017">
    <property type="entry name" value="DEATH_DOMAIN"/>
    <property type="match status" value="1"/>
</dbReference>
<dbReference type="InterPro" id="IPR036770">
    <property type="entry name" value="Ankyrin_rpt-contain_sf"/>
</dbReference>
<dbReference type="EMBL" id="AFYH01173689">
    <property type="status" value="NOT_ANNOTATED_CDS"/>
    <property type="molecule type" value="Genomic_DNA"/>
</dbReference>
<dbReference type="Proteomes" id="UP000008672">
    <property type="component" value="Unassembled WGS sequence"/>
</dbReference>
<dbReference type="EMBL" id="AFYH01173692">
    <property type="status" value="NOT_ANNOTATED_CDS"/>
    <property type="molecule type" value="Genomic_DNA"/>
</dbReference>
<dbReference type="EMBL" id="AFYH01173688">
    <property type="status" value="NOT_ANNOTATED_CDS"/>
    <property type="molecule type" value="Genomic_DNA"/>
</dbReference>
<proteinExistence type="predicted"/>
<dbReference type="PROSITE" id="PS50297">
    <property type="entry name" value="ANK_REP_REGION"/>
    <property type="match status" value="7"/>
</dbReference>
<dbReference type="SMART" id="SM00248">
    <property type="entry name" value="ANK"/>
    <property type="match status" value="10"/>
</dbReference>
<reference evidence="3" key="3">
    <citation type="submission" date="2025-09" db="UniProtKB">
        <authorList>
            <consortium name="Ensembl"/>
        </authorList>
    </citation>
    <scope>IDENTIFICATION</scope>
</reference>
<dbReference type="AlphaFoldDB" id="H3A3D6"/>
<dbReference type="eggNOG" id="KOG4177">
    <property type="taxonomic scope" value="Eukaryota"/>
</dbReference>
<dbReference type="STRING" id="7897.ENSLACP00000004157"/>
<protein>
    <submittedName>
        <fullName evidence="3">Ankyrin repeat and death domain containing 1B</fullName>
    </submittedName>
</protein>
<dbReference type="HOGENOM" id="CLU_000134_51_1_1"/>
<feature type="repeat" description="ANK" evidence="1">
    <location>
        <begin position="92"/>
        <end position="124"/>
    </location>
</feature>
<organism evidence="3 4">
    <name type="scientific">Latimeria chalumnae</name>
    <name type="common">Coelacanth</name>
    <dbReference type="NCBI Taxonomy" id="7897"/>
    <lineage>
        <taxon>Eukaryota</taxon>
        <taxon>Metazoa</taxon>
        <taxon>Chordata</taxon>
        <taxon>Craniata</taxon>
        <taxon>Vertebrata</taxon>
        <taxon>Euteleostomi</taxon>
        <taxon>Coelacanthiformes</taxon>
        <taxon>Coelacanthidae</taxon>
        <taxon>Latimeria</taxon>
    </lineage>
</organism>
<feature type="repeat" description="ANK" evidence="1">
    <location>
        <begin position="193"/>
        <end position="225"/>
    </location>
</feature>
<dbReference type="Gene3D" id="1.10.533.10">
    <property type="entry name" value="Death Domain, Fas"/>
    <property type="match status" value="1"/>
</dbReference>
<dbReference type="Pfam" id="PF12796">
    <property type="entry name" value="Ank_2"/>
    <property type="match status" value="3"/>
</dbReference>
<dbReference type="PANTHER" id="PTHR24125">
    <property type="entry name" value="ANKYRIN REPEAT AND DEATH DOMAIN-CONTAINING PROTEIN"/>
    <property type="match status" value="1"/>
</dbReference>
<name>H3A3D6_LATCH</name>
<dbReference type="InterPro" id="IPR011029">
    <property type="entry name" value="DEATH-like_dom_sf"/>
</dbReference>
<dbReference type="Pfam" id="PF00023">
    <property type="entry name" value="Ank"/>
    <property type="match status" value="1"/>
</dbReference>
<keyword evidence="4" id="KW-1185">Reference proteome</keyword>
<dbReference type="PROSITE" id="PS50088">
    <property type="entry name" value="ANK_REPEAT"/>
    <property type="match status" value="8"/>
</dbReference>
<feature type="repeat" description="ANK" evidence="1">
    <location>
        <begin position="325"/>
        <end position="357"/>
    </location>
</feature>
<dbReference type="SUPFAM" id="SSF48403">
    <property type="entry name" value="Ankyrin repeat"/>
    <property type="match status" value="1"/>
</dbReference>
<dbReference type="SUPFAM" id="SSF47986">
    <property type="entry name" value="DEATH domain"/>
    <property type="match status" value="1"/>
</dbReference>
<reference evidence="4" key="1">
    <citation type="submission" date="2011-08" db="EMBL/GenBank/DDBJ databases">
        <title>The draft genome of Latimeria chalumnae.</title>
        <authorList>
            <person name="Di Palma F."/>
            <person name="Alfoldi J."/>
            <person name="Johnson J."/>
            <person name="Berlin A."/>
            <person name="Gnerre S."/>
            <person name="Jaffe D."/>
            <person name="MacCallum I."/>
            <person name="Young S."/>
            <person name="Walker B.J."/>
            <person name="Lander E."/>
            <person name="Lindblad-Toh K."/>
        </authorList>
    </citation>
    <scope>NUCLEOTIDE SEQUENCE [LARGE SCALE GENOMIC DNA]</scope>
    <source>
        <strain evidence="4">Wild caught</strain>
    </source>
</reference>
<evidence type="ECO:0000313" key="3">
    <source>
        <dbReference type="Ensembl" id="ENSLACP00000004157.1"/>
    </source>
</evidence>
<dbReference type="InterPro" id="IPR002110">
    <property type="entry name" value="Ankyrin_rpt"/>
</dbReference>
<evidence type="ECO:0000313" key="4">
    <source>
        <dbReference type="Proteomes" id="UP000008672"/>
    </source>
</evidence>
<dbReference type="Gene3D" id="1.25.40.20">
    <property type="entry name" value="Ankyrin repeat-containing domain"/>
    <property type="match status" value="3"/>
</dbReference>
<dbReference type="FunCoup" id="H3A3D6">
    <property type="interactions" value="69"/>
</dbReference>